<accession>A0A7D5GDA3</accession>
<organism evidence="1 2">
    <name type="scientific">Halorarum halophilum</name>
    <dbReference type="NCBI Taxonomy" id="2743090"/>
    <lineage>
        <taxon>Archaea</taxon>
        <taxon>Methanobacteriati</taxon>
        <taxon>Methanobacteriota</taxon>
        <taxon>Stenosarchaea group</taxon>
        <taxon>Halobacteria</taxon>
        <taxon>Halobacteriales</taxon>
        <taxon>Haloferacaceae</taxon>
        <taxon>Halorarum</taxon>
    </lineage>
</organism>
<gene>
    <name evidence="1" type="ORF">HUG10_15575</name>
</gene>
<evidence type="ECO:0000313" key="2">
    <source>
        <dbReference type="Proteomes" id="UP000509750"/>
    </source>
</evidence>
<name>A0A7D5GDA3_9EURY</name>
<reference evidence="1 2" key="1">
    <citation type="submission" date="2020-07" db="EMBL/GenBank/DDBJ databases">
        <title>Gai3-2, isolated from salt lake.</title>
        <authorList>
            <person name="Cui H."/>
            <person name="Shi X."/>
        </authorList>
    </citation>
    <scope>NUCLEOTIDE SEQUENCE [LARGE SCALE GENOMIC DNA]</scope>
    <source>
        <strain evidence="1 2">Gai3-2</strain>
    </source>
</reference>
<dbReference type="EMBL" id="CP058529">
    <property type="protein sequence ID" value="QLG28872.1"/>
    <property type="molecule type" value="Genomic_DNA"/>
</dbReference>
<dbReference type="AlphaFoldDB" id="A0A7D5GDA3"/>
<protein>
    <submittedName>
        <fullName evidence="1">Uncharacterized protein</fullName>
    </submittedName>
</protein>
<dbReference type="KEGG" id="halg:HUG10_15575"/>
<dbReference type="GeneID" id="56030282"/>
<dbReference type="RefSeq" id="WP_179170446.1">
    <property type="nucleotide sequence ID" value="NZ_CP058529.1"/>
</dbReference>
<proteinExistence type="predicted"/>
<keyword evidence="2" id="KW-1185">Reference proteome</keyword>
<evidence type="ECO:0000313" key="1">
    <source>
        <dbReference type="EMBL" id="QLG28872.1"/>
    </source>
</evidence>
<dbReference type="Proteomes" id="UP000509750">
    <property type="component" value="Chromosome"/>
</dbReference>
<sequence length="50" mass="5294">MPRHGVQGRSTPTLTTVPGDVFSQGDLQVLPGKYRIGVGGAEAERTLTIE</sequence>